<dbReference type="AlphaFoldDB" id="C6M4I1"/>
<sequence length="59" mass="6747">MCLAKEANNKYPVARLKQWLGMMKKEFGEAQELFDAVRAVKDAEEVARILVAFEDKMNA</sequence>
<organism evidence="1 2">
    <name type="scientific">Neisseria sicca ATCC 29256</name>
    <dbReference type="NCBI Taxonomy" id="547045"/>
    <lineage>
        <taxon>Bacteria</taxon>
        <taxon>Pseudomonadati</taxon>
        <taxon>Pseudomonadota</taxon>
        <taxon>Betaproteobacteria</taxon>
        <taxon>Neisseriales</taxon>
        <taxon>Neisseriaceae</taxon>
        <taxon>Neisseria</taxon>
    </lineage>
</organism>
<comment type="caution">
    <text evidence="1">The sequence shown here is derived from an EMBL/GenBank/DDBJ whole genome shotgun (WGS) entry which is preliminary data.</text>
</comment>
<name>C6M4I1_NEISI</name>
<evidence type="ECO:0000313" key="2">
    <source>
        <dbReference type="Proteomes" id="UP000005365"/>
    </source>
</evidence>
<dbReference type="InterPro" id="IPR042270">
    <property type="entry name" value="DusC_C"/>
</dbReference>
<proteinExistence type="predicted"/>
<dbReference type="STRING" id="490.A6J88_11705"/>
<reference evidence="1" key="1">
    <citation type="submission" date="2009-07" db="EMBL/GenBank/DDBJ databases">
        <authorList>
            <person name="Weinstock G."/>
            <person name="Sodergren E."/>
            <person name="Clifton S."/>
            <person name="Fulton L."/>
            <person name="Fulton B."/>
            <person name="Courtney L."/>
            <person name="Fronick C."/>
            <person name="Harrison M."/>
            <person name="Strong C."/>
            <person name="Farmer C."/>
            <person name="Delahaunty K."/>
            <person name="Markovic C."/>
            <person name="Hall O."/>
            <person name="Minx P."/>
            <person name="Tomlinson C."/>
            <person name="Mitreva M."/>
            <person name="Nelson J."/>
            <person name="Hou S."/>
            <person name="Wollam A."/>
            <person name="Pepin K.H."/>
            <person name="Johnson M."/>
            <person name="Bhonagiri V."/>
            <person name="Nash W.E."/>
            <person name="Warren W."/>
            <person name="Chinwalla A."/>
            <person name="Mardis E.R."/>
            <person name="Wilson R.K."/>
        </authorList>
    </citation>
    <scope>NUCLEOTIDE SEQUENCE [LARGE SCALE GENOMIC DNA]</scope>
    <source>
        <strain evidence="1">ATCC 29256</strain>
    </source>
</reference>
<dbReference type="EMBL" id="ACKO02000007">
    <property type="protein sequence ID" value="EET44764.1"/>
    <property type="molecule type" value="Genomic_DNA"/>
</dbReference>
<dbReference type="Proteomes" id="UP000005365">
    <property type="component" value="Unassembled WGS sequence"/>
</dbReference>
<evidence type="ECO:0000313" key="1">
    <source>
        <dbReference type="EMBL" id="EET44764.1"/>
    </source>
</evidence>
<protein>
    <recommendedName>
        <fullName evidence="3">tRNA-dihydrouridine synthase C</fullName>
    </recommendedName>
</protein>
<dbReference type="Gene3D" id="1.20.225.30">
    <property type="entry name" value="Dihydrouridine synthase, C-terminal recognition domain"/>
    <property type="match status" value="1"/>
</dbReference>
<accession>C6M4I1</accession>
<evidence type="ECO:0008006" key="3">
    <source>
        <dbReference type="Google" id="ProtNLM"/>
    </source>
</evidence>
<dbReference type="eggNOG" id="COG0042">
    <property type="taxonomic scope" value="Bacteria"/>
</dbReference>
<keyword evidence="2" id="KW-1185">Reference proteome</keyword>
<gene>
    <name evidence="1" type="ORF">NEISICOT_01427</name>
</gene>